<accession>A0ACD5A435</accession>
<name>A0ACD5A435_9ACTN</name>
<organism evidence="1 2">
    <name type="scientific">Streptomyces citrinus</name>
    <dbReference type="NCBI Taxonomy" id="3118173"/>
    <lineage>
        <taxon>Bacteria</taxon>
        <taxon>Bacillati</taxon>
        <taxon>Actinomycetota</taxon>
        <taxon>Actinomycetes</taxon>
        <taxon>Kitasatosporales</taxon>
        <taxon>Streptomycetaceae</taxon>
        <taxon>Streptomyces</taxon>
    </lineage>
</organism>
<protein>
    <submittedName>
        <fullName evidence="1">Helicase associated domain protein</fullName>
    </submittedName>
</protein>
<dbReference type="Proteomes" id="UP001432251">
    <property type="component" value="Chromosome"/>
</dbReference>
<sequence>MSSNLEPAAAAAPSTVPAGRRVPRPDQNAAIEAAVRHLKHPGSRGHIVSACGTGKTLIALRSAEALDTHHLLVAVPSWDLIAQWAQAARTDGRSEALMAVSSLDAGKHPLLADAGAMSTGSGDYLAYWLAQRRKRRERATVFVTLDSLARIEETQHTIFPVPVFDLLVVDEAHRTAGSWDKQWTMIHDNQRVRADRRLYLTATPYEWEAPRLTEVPDARPQPKRTAATAPQWEAPSLIASMDDPKVFGPRLHTYSHADAIDDGVLADYQLLIPTITDTDLRSALTDTDLQTGFGTTARRTSALHLAVLKAMREHDLHHVIVYFQQIADASDFARQFPHTLRTLPETQRPSWATELSVQSINGTHPPEQRHTILDRFEKATRGILTNAQVLGEGVDLPAVDAIVFADRTASVRRIVQALGRALRKPPTLDHKMASLVIPAYTSPDAEPTDLLGTPYEALWLITAALRHHDQSITARAPRKHAKRRLETDTHQLIARRFRFDFTLDADHIARAMDLIAWPSDGAVLSAPRRAGLAAAVRYHAEHGHLRVPTDYEDAYGYRLGSFITGQRTAYHQDALTTDWIAELEALSMIWDENEAAWQANLATVEAFHAVHGHLAIPATQPGGQFLVDQRARARKGLLTPSREQHFTTLDPNWQLPHGPDWHRKYHLLRRHIEAGHDPATLRRDLTIDGVKAGGWLHRQFTTWSQLADGQRDLLTDLGLTPDQVPLPVRSTSATPSTRGRRRSFRQTAELLRLFVERWGRPPNAREGMEIDGEHVMIGPWLCKVRTKQNADQLTQEQDQLMTEILKSNWTVTGRTSSTEALHQPSKIT</sequence>
<evidence type="ECO:0000313" key="1">
    <source>
        <dbReference type="EMBL" id="WWQ61914.1"/>
    </source>
</evidence>
<evidence type="ECO:0000313" key="2">
    <source>
        <dbReference type="Proteomes" id="UP001432251"/>
    </source>
</evidence>
<proteinExistence type="predicted"/>
<reference evidence="1" key="1">
    <citation type="journal article" date="2025" name="Int. J. Syst. Evol. Microbiol.">
        <title>Streptomyces citrinus sp. nov., with yellow diffusible pigment.</title>
        <authorList>
            <person name="He Y."/>
            <person name="Yang E."/>
            <person name="Xu J."/>
            <person name="Sun Y."/>
            <person name="Sun L."/>
        </authorList>
    </citation>
    <scope>NUCLEOTIDE SEQUENCE</scope>
    <source>
        <strain evidence="1">Q6</strain>
    </source>
</reference>
<gene>
    <name evidence="1" type="ORF">V2W30_00005</name>
</gene>
<keyword evidence="2" id="KW-1185">Reference proteome</keyword>
<dbReference type="EMBL" id="CP146022">
    <property type="protein sequence ID" value="WWQ61914.1"/>
    <property type="molecule type" value="Genomic_DNA"/>
</dbReference>